<feature type="signal peptide" evidence="1">
    <location>
        <begin position="1"/>
        <end position="18"/>
    </location>
</feature>
<dbReference type="EMBL" id="PZQS01000012">
    <property type="protein sequence ID" value="PVD20977.1"/>
    <property type="molecule type" value="Genomic_DNA"/>
</dbReference>
<keyword evidence="1" id="KW-0732">Signal</keyword>
<evidence type="ECO:0008006" key="4">
    <source>
        <dbReference type="Google" id="ProtNLM"/>
    </source>
</evidence>
<name>A0A2T7NIH5_POMCA</name>
<evidence type="ECO:0000313" key="3">
    <source>
        <dbReference type="Proteomes" id="UP000245119"/>
    </source>
</evidence>
<accession>A0A2T7NIH5</accession>
<evidence type="ECO:0000313" key="2">
    <source>
        <dbReference type="EMBL" id="PVD20977.1"/>
    </source>
</evidence>
<proteinExistence type="predicted"/>
<keyword evidence="3" id="KW-1185">Reference proteome</keyword>
<gene>
    <name evidence="2" type="ORF">C0Q70_19141</name>
</gene>
<feature type="chain" id="PRO_5015537472" description="DUF19 domain-containing protein" evidence="1">
    <location>
        <begin position="19"/>
        <end position="237"/>
    </location>
</feature>
<dbReference type="Proteomes" id="UP000245119">
    <property type="component" value="Linkage Group LG12"/>
</dbReference>
<sequence>MKSFVFGLLVLCFTDSLARFALSPEKKRQNACDEMQFVQCILPIVEFSNTFSGNKLEALSDAANIEQTCSLLAGSKGCINNYISGCYPSETAGMTIQTLENVLSYICSPEGKDALLTESKCIANVDFERPMHPCPSFMEVDLAIMQPQNNPQAVCTTIENFSVCVRERVRVECSDKAVNFVRNLVSRLTIPIKNMMGCSSQARLVLIYDCLYPGYGYPFFGFGYRFGDDDFDFDFDS</sequence>
<dbReference type="AlphaFoldDB" id="A0A2T7NIH5"/>
<reference evidence="2 3" key="1">
    <citation type="submission" date="2018-04" db="EMBL/GenBank/DDBJ databases">
        <title>The genome of golden apple snail Pomacea canaliculata provides insight into stress tolerance and invasive adaptation.</title>
        <authorList>
            <person name="Liu C."/>
            <person name="Liu B."/>
            <person name="Ren Y."/>
            <person name="Zhang Y."/>
            <person name="Wang H."/>
            <person name="Li S."/>
            <person name="Jiang F."/>
            <person name="Yin L."/>
            <person name="Zhang G."/>
            <person name="Qian W."/>
            <person name="Fan W."/>
        </authorList>
    </citation>
    <scope>NUCLEOTIDE SEQUENCE [LARGE SCALE GENOMIC DNA]</scope>
    <source>
        <strain evidence="2">SZHN2017</strain>
        <tissue evidence="2">Muscle</tissue>
    </source>
</reference>
<organism evidence="2 3">
    <name type="scientific">Pomacea canaliculata</name>
    <name type="common">Golden apple snail</name>
    <dbReference type="NCBI Taxonomy" id="400727"/>
    <lineage>
        <taxon>Eukaryota</taxon>
        <taxon>Metazoa</taxon>
        <taxon>Spiralia</taxon>
        <taxon>Lophotrochozoa</taxon>
        <taxon>Mollusca</taxon>
        <taxon>Gastropoda</taxon>
        <taxon>Caenogastropoda</taxon>
        <taxon>Architaenioglossa</taxon>
        <taxon>Ampullarioidea</taxon>
        <taxon>Ampullariidae</taxon>
        <taxon>Pomacea</taxon>
    </lineage>
</organism>
<protein>
    <recommendedName>
        <fullName evidence="4">DUF19 domain-containing protein</fullName>
    </recommendedName>
</protein>
<evidence type="ECO:0000256" key="1">
    <source>
        <dbReference type="SAM" id="SignalP"/>
    </source>
</evidence>
<comment type="caution">
    <text evidence="2">The sequence shown here is derived from an EMBL/GenBank/DDBJ whole genome shotgun (WGS) entry which is preliminary data.</text>
</comment>